<comment type="subcellular location">
    <subcellularLocation>
        <location evidence="15">Cell membrane</location>
        <topology evidence="15">Single-pass membrane protein</topology>
    </subcellularLocation>
    <subcellularLocation>
        <location evidence="14">Endomembrane system</location>
        <topology evidence="14">Single-pass membrane protein</topology>
    </subcellularLocation>
</comment>
<keyword evidence="10 15" id="KW-0066">ATP synthesis</keyword>
<keyword evidence="17" id="KW-0175">Coiled coil</keyword>
<gene>
    <name evidence="15" type="primary">atpF</name>
    <name evidence="18" type="ORF">SAMN05421747_108116</name>
</gene>
<evidence type="ECO:0000256" key="11">
    <source>
        <dbReference type="ARBA" id="ARBA00025198"/>
    </source>
</evidence>
<proteinExistence type="inferred from homology"/>
<reference evidence="18 19" key="1">
    <citation type="submission" date="2016-10" db="EMBL/GenBank/DDBJ databases">
        <authorList>
            <person name="de Groot N.N."/>
        </authorList>
    </citation>
    <scope>NUCLEOTIDE SEQUENCE [LARGE SCALE GENOMIC DNA]</scope>
    <source>
        <strain evidence="18 19">DSM 22900</strain>
    </source>
</reference>
<dbReference type="GO" id="GO:0045259">
    <property type="term" value="C:proton-transporting ATP synthase complex"/>
    <property type="evidence" value="ECO:0007669"/>
    <property type="project" value="UniProtKB-KW"/>
</dbReference>
<comment type="subunit">
    <text evidence="13">F-type ATPases have 2 components, F(1) - the catalytic core - and F(0) - the membrane proton channel. F(1) has five subunits: alpha(3), beta(3), gamma(1), delta(1), epsilon(1). F(0) has four main subunits: a(1), b(2) and c(10-14). The alpha and beta chains form an alternating ring which encloses part of the gamma chain. F(1) is attached to F(0) by a central stalk formed by the gamma and epsilon chains, while a peripheral stalk is formed by the delta and b chains.</text>
</comment>
<dbReference type="OrthoDB" id="9795289at2"/>
<evidence type="ECO:0000313" key="18">
    <source>
        <dbReference type="EMBL" id="SFC32152.1"/>
    </source>
</evidence>
<dbReference type="RefSeq" id="WP_090973523.1">
    <property type="nucleotide sequence ID" value="NZ_FOLL01000008.1"/>
</dbReference>
<evidence type="ECO:0000256" key="15">
    <source>
        <dbReference type="HAMAP-Rule" id="MF_01398"/>
    </source>
</evidence>
<keyword evidence="4 15" id="KW-0138">CF(0)</keyword>
<evidence type="ECO:0000256" key="5">
    <source>
        <dbReference type="ARBA" id="ARBA00022692"/>
    </source>
</evidence>
<feature type="transmembrane region" description="Helical" evidence="15">
    <location>
        <begin position="6"/>
        <end position="27"/>
    </location>
</feature>
<dbReference type="STRING" id="623281.SAMN05421747_108116"/>
<evidence type="ECO:0000256" key="14">
    <source>
        <dbReference type="ARBA" id="ARBA00037847"/>
    </source>
</evidence>
<keyword evidence="5 15" id="KW-0812">Transmembrane</keyword>
<dbReference type="GO" id="GO:0046933">
    <property type="term" value="F:proton-transporting ATP synthase activity, rotational mechanism"/>
    <property type="evidence" value="ECO:0007669"/>
    <property type="project" value="UniProtKB-UniRule"/>
</dbReference>
<dbReference type="HAMAP" id="MF_01398">
    <property type="entry name" value="ATP_synth_b_bprime"/>
    <property type="match status" value="1"/>
</dbReference>
<evidence type="ECO:0000256" key="8">
    <source>
        <dbReference type="ARBA" id="ARBA00023065"/>
    </source>
</evidence>
<dbReference type="GO" id="GO:0012505">
    <property type="term" value="C:endomembrane system"/>
    <property type="evidence" value="ECO:0007669"/>
    <property type="project" value="UniProtKB-SubCell"/>
</dbReference>
<dbReference type="SUPFAM" id="SSF81573">
    <property type="entry name" value="F1F0 ATP synthase subunit B, membrane domain"/>
    <property type="match status" value="1"/>
</dbReference>
<dbReference type="PANTHER" id="PTHR33445:SF1">
    <property type="entry name" value="ATP SYNTHASE SUBUNIT B"/>
    <property type="match status" value="1"/>
</dbReference>
<evidence type="ECO:0000256" key="16">
    <source>
        <dbReference type="RuleBase" id="RU003848"/>
    </source>
</evidence>
<dbReference type="GO" id="GO:0046961">
    <property type="term" value="F:proton-transporting ATPase activity, rotational mechanism"/>
    <property type="evidence" value="ECO:0007669"/>
    <property type="project" value="TreeGrafter"/>
</dbReference>
<evidence type="ECO:0000256" key="12">
    <source>
        <dbReference type="ARBA" id="ARBA00025614"/>
    </source>
</evidence>
<feature type="coiled-coil region" evidence="17">
    <location>
        <begin position="46"/>
        <end position="128"/>
    </location>
</feature>
<dbReference type="Gene3D" id="1.20.5.620">
    <property type="entry name" value="F1F0 ATP synthase subunit B, membrane domain"/>
    <property type="match status" value="1"/>
</dbReference>
<comment type="similarity">
    <text evidence="1 15 16">Belongs to the ATPase B chain family.</text>
</comment>
<evidence type="ECO:0000256" key="17">
    <source>
        <dbReference type="SAM" id="Coils"/>
    </source>
</evidence>
<dbReference type="Pfam" id="PF00430">
    <property type="entry name" value="ATP-synt_B"/>
    <property type="match status" value="1"/>
</dbReference>
<evidence type="ECO:0000256" key="9">
    <source>
        <dbReference type="ARBA" id="ARBA00023136"/>
    </source>
</evidence>
<dbReference type="EMBL" id="FOLL01000008">
    <property type="protein sequence ID" value="SFC32152.1"/>
    <property type="molecule type" value="Genomic_DNA"/>
</dbReference>
<keyword evidence="2 15" id="KW-0813">Transport</keyword>
<evidence type="ECO:0000256" key="10">
    <source>
        <dbReference type="ARBA" id="ARBA00023310"/>
    </source>
</evidence>
<protein>
    <recommendedName>
        <fullName evidence="15">ATP synthase subunit b</fullName>
    </recommendedName>
    <alternativeName>
        <fullName evidence="15">ATP synthase F(0) sector subunit b</fullName>
    </alternativeName>
    <alternativeName>
        <fullName evidence="15">ATPase subunit I</fullName>
    </alternativeName>
    <alternativeName>
        <fullName evidence="15">F-type ATPase subunit b</fullName>
        <shortName evidence="15">F-ATPase subunit b</shortName>
    </alternativeName>
</protein>
<dbReference type="InterPro" id="IPR050059">
    <property type="entry name" value="ATP_synthase_B_chain"/>
</dbReference>
<keyword evidence="3 15" id="KW-1003">Cell membrane</keyword>
<dbReference type="PANTHER" id="PTHR33445">
    <property type="entry name" value="ATP SYNTHASE SUBUNIT B', CHLOROPLASTIC"/>
    <property type="match status" value="1"/>
</dbReference>
<evidence type="ECO:0000256" key="2">
    <source>
        <dbReference type="ARBA" id="ARBA00022448"/>
    </source>
</evidence>
<dbReference type="InterPro" id="IPR028987">
    <property type="entry name" value="ATP_synth_B-like_membr_sf"/>
</dbReference>
<evidence type="ECO:0000256" key="1">
    <source>
        <dbReference type="ARBA" id="ARBA00005513"/>
    </source>
</evidence>
<dbReference type="NCBIfam" id="TIGR01144">
    <property type="entry name" value="ATP_synt_b"/>
    <property type="match status" value="1"/>
</dbReference>
<comment type="function">
    <text evidence="12">Component of the F(0) channel, it forms part of the peripheral stalk, linking F(1) to F(0). The b'-subunit is a diverged and duplicated form of b found in plants and photosynthetic bacteria.</text>
</comment>
<keyword evidence="8 15" id="KW-0406">Ion transport</keyword>
<dbReference type="NCBIfam" id="NF011041">
    <property type="entry name" value="PRK14471.1"/>
    <property type="match status" value="1"/>
</dbReference>
<sequence length="166" mass="18768">MSFDIGNPSIGLVFWTFVAFLLLLFLLRKFAWKPIMEAIGEREKSIEDALTSAEKAKAEMARLTNENEQLLKAARAERDIILKEAKELKDQIVADAKTLAQAEGAKLIEQARKEIDDQKKRALAEVKNQVSSLSLDIARKVLQKEFEDENKQEALVADLLKDVKLN</sequence>
<organism evidence="18 19">
    <name type="scientific">Parapedobacter composti</name>
    <dbReference type="NCBI Taxonomy" id="623281"/>
    <lineage>
        <taxon>Bacteria</taxon>
        <taxon>Pseudomonadati</taxon>
        <taxon>Bacteroidota</taxon>
        <taxon>Sphingobacteriia</taxon>
        <taxon>Sphingobacteriales</taxon>
        <taxon>Sphingobacteriaceae</taxon>
        <taxon>Parapedobacter</taxon>
    </lineage>
</organism>
<evidence type="ECO:0000256" key="3">
    <source>
        <dbReference type="ARBA" id="ARBA00022475"/>
    </source>
</evidence>
<name>A0A1I1I8Q3_9SPHI</name>
<dbReference type="InterPro" id="IPR005864">
    <property type="entry name" value="ATP_synth_F0_bsu_bac"/>
</dbReference>
<comment type="subunit">
    <text evidence="15">F-type ATPases have 2 components, F(1) - the catalytic core - and F(0) - the membrane proton channel. F(1) has five subunits: alpha(3), beta(3), gamma(1), delta(1), epsilon(1). F(0) has three main subunits: a(1), b(2) and c(10-14). The alpha and beta chains form an alternating ring which encloses part of the gamma chain. F(1) is attached to F(0) by a central stalk formed by the gamma and epsilon chains, while a peripheral stalk is formed by the delta and b chains.</text>
</comment>
<evidence type="ECO:0000313" key="19">
    <source>
        <dbReference type="Proteomes" id="UP000199577"/>
    </source>
</evidence>
<keyword evidence="6 15" id="KW-0375">Hydrogen ion transport</keyword>
<dbReference type="Proteomes" id="UP000199577">
    <property type="component" value="Unassembled WGS sequence"/>
</dbReference>
<keyword evidence="9 15" id="KW-0472">Membrane</keyword>
<dbReference type="InterPro" id="IPR002146">
    <property type="entry name" value="ATP_synth_b/b'su_bac/chlpt"/>
</dbReference>
<dbReference type="CDD" id="cd06503">
    <property type="entry name" value="ATP-synt_Fo_b"/>
    <property type="match status" value="1"/>
</dbReference>
<evidence type="ECO:0000256" key="4">
    <source>
        <dbReference type="ARBA" id="ARBA00022547"/>
    </source>
</evidence>
<evidence type="ECO:0000256" key="13">
    <source>
        <dbReference type="ARBA" id="ARBA00026054"/>
    </source>
</evidence>
<keyword evidence="19" id="KW-1185">Reference proteome</keyword>
<dbReference type="AlphaFoldDB" id="A0A1I1I8Q3"/>
<comment type="function">
    <text evidence="11 15">F(1)F(0) ATP synthase produces ATP from ADP in the presence of a proton or sodium gradient. F-type ATPases consist of two structural domains, F(1) containing the extramembraneous catalytic core and F(0) containing the membrane proton channel, linked together by a central stalk and a peripheral stalk. During catalysis, ATP synthesis in the catalytic domain of F(1) is coupled via a rotary mechanism of the central stalk subunits to proton translocation.</text>
</comment>
<dbReference type="GO" id="GO:0005886">
    <property type="term" value="C:plasma membrane"/>
    <property type="evidence" value="ECO:0007669"/>
    <property type="project" value="UniProtKB-SubCell"/>
</dbReference>
<accession>A0A1I1I8Q3</accession>
<evidence type="ECO:0000256" key="7">
    <source>
        <dbReference type="ARBA" id="ARBA00022989"/>
    </source>
</evidence>
<keyword evidence="7 15" id="KW-1133">Transmembrane helix</keyword>
<evidence type="ECO:0000256" key="6">
    <source>
        <dbReference type="ARBA" id="ARBA00022781"/>
    </source>
</evidence>